<keyword evidence="9 19" id="KW-0547">Nucleotide-binding</keyword>
<feature type="domain" description="KEN" evidence="23">
    <location>
        <begin position="1090"/>
        <end position="1222"/>
    </location>
</feature>
<dbReference type="InterPro" id="IPR008271">
    <property type="entry name" value="Ser/Thr_kinase_AS"/>
</dbReference>
<dbReference type="SMART" id="SM00580">
    <property type="entry name" value="PUG"/>
    <property type="match status" value="1"/>
</dbReference>
<dbReference type="FunFam" id="1.10.510.10:FF:000572">
    <property type="entry name" value="Serine/threonine-protein kinase/endoribonuclease IRE1"/>
    <property type="match status" value="1"/>
</dbReference>
<keyword evidence="16" id="KW-0325">Glycoprotein</keyword>
<evidence type="ECO:0000256" key="15">
    <source>
        <dbReference type="ARBA" id="ARBA00023136"/>
    </source>
</evidence>
<name>A0A9P9A830_9PEZI</name>
<dbReference type="PROSITE" id="PS50011">
    <property type="entry name" value="PROTEIN_KINASE_DOM"/>
    <property type="match status" value="1"/>
</dbReference>
<gene>
    <name evidence="24" type="ORF">F5X68DRAFT_157828</name>
</gene>
<feature type="region of interest" description="Disordered" evidence="20">
    <location>
        <begin position="607"/>
        <end position="773"/>
    </location>
</feature>
<comment type="subcellular location">
    <subcellularLocation>
        <location evidence="2">Membrane</location>
        <topology evidence="2">Single-pass type I membrane protein</topology>
    </subcellularLocation>
</comment>
<evidence type="ECO:0000256" key="13">
    <source>
        <dbReference type="ARBA" id="ARBA00022842"/>
    </source>
</evidence>
<feature type="compositionally biased region" description="Basic and acidic residues" evidence="20">
    <location>
        <begin position="46"/>
        <end position="64"/>
    </location>
</feature>
<dbReference type="InterPro" id="IPR015943">
    <property type="entry name" value="WD40/YVTN_repeat-like_dom_sf"/>
</dbReference>
<evidence type="ECO:0000313" key="25">
    <source>
        <dbReference type="Proteomes" id="UP000770015"/>
    </source>
</evidence>
<keyword evidence="7" id="KW-0479">Metal-binding</keyword>
<feature type="domain" description="Protein kinase" evidence="22">
    <location>
        <begin position="797"/>
        <end position="1087"/>
    </location>
</feature>
<comment type="catalytic activity">
    <reaction evidence="18">
        <text>L-seryl-[protein] + ATP = O-phospho-L-seryl-[protein] + ADP + H(+)</text>
        <dbReference type="Rhea" id="RHEA:17989"/>
        <dbReference type="Rhea" id="RHEA-COMP:9863"/>
        <dbReference type="Rhea" id="RHEA-COMP:11604"/>
        <dbReference type="ChEBI" id="CHEBI:15378"/>
        <dbReference type="ChEBI" id="CHEBI:29999"/>
        <dbReference type="ChEBI" id="CHEBI:30616"/>
        <dbReference type="ChEBI" id="CHEBI:83421"/>
        <dbReference type="ChEBI" id="CHEBI:456216"/>
        <dbReference type="EC" id="2.7.11.1"/>
    </reaction>
    <physiologicalReaction direction="left-to-right" evidence="18">
        <dbReference type="Rhea" id="RHEA:17990"/>
    </physiologicalReaction>
</comment>
<feature type="signal peptide" evidence="21">
    <location>
        <begin position="1"/>
        <end position="35"/>
    </location>
</feature>
<evidence type="ECO:0000259" key="22">
    <source>
        <dbReference type="PROSITE" id="PS50011"/>
    </source>
</evidence>
<dbReference type="InterPro" id="IPR011047">
    <property type="entry name" value="Quinoprotein_ADH-like_sf"/>
</dbReference>
<dbReference type="SMART" id="SM00220">
    <property type="entry name" value="S_TKc"/>
    <property type="match status" value="1"/>
</dbReference>
<keyword evidence="4" id="KW-0723">Serine/threonine-protein kinase</keyword>
<evidence type="ECO:0000256" key="12">
    <source>
        <dbReference type="ARBA" id="ARBA00022840"/>
    </source>
</evidence>
<dbReference type="GO" id="GO:0005524">
    <property type="term" value="F:ATP binding"/>
    <property type="evidence" value="ECO:0007669"/>
    <property type="project" value="UniProtKB-UniRule"/>
</dbReference>
<dbReference type="PROSITE" id="PS00107">
    <property type="entry name" value="PROTEIN_KINASE_ATP"/>
    <property type="match status" value="1"/>
</dbReference>
<dbReference type="Gene3D" id="1.10.510.10">
    <property type="entry name" value="Transferase(Phosphotransferase) domain 1"/>
    <property type="match status" value="1"/>
</dbReference>
<dbReference type="FunFam" id="3.30.200.20:FF:000077">
    <property type="entry name" value="Putative Serine/threonine-protein kinase/endoribonuclease IRE1"/>
    <property type="match status" value="1"/>
</dbReference>
<dbReference type="GO" id="GO:0004521">
    <property type="term" value="F:RNA endonuclease activity"/>
    <property type="evidence" value="ECO:0007669"/>
    <property type="project" value="InterPro"/>
</dbReference>
<keyword evidence="15" id="KW-0472">Membrane</keyword>
<dbReference type="SUPFAM" id="SSF50998">
    <property type="entry name" value="Quinoprotein alcohol dehydrogenase-like"/>
    <property type="match status" value="1"/>
</dbReference>
<dbReference type="InterPro" id="IPR010513">
    <property type="entry name" value="KEN_dom"/>
</dbReference>
<dbReference type="SMART" id="SM00564">
    <property type="entry name" value="PQQ"/>
    <property type="match status" value="2"/>
</dbReference>
<evidence type="ECO:0000256" key="10">
    <source>
        <dbReference type="ARBA" id="ARBA00022777"/>
    </source>
</evidence>
<dbReference type="GO" id="GO:1990604">
    <property type="term" value="C:IRE1-TRAF2-ASK1 complex"/>
    <property type="evidence" value="ECO:0007669"/>
    <property type="project" value="TreeGrafter"/>
</dbReference>
<sequence length="1225" mass="136335">MLRRPPGEGGPRVHQRKLILAFAVLLLACIPLVDGHQQRPIVEVHRQSEDAVGRRDTNTDREPIRPAAALGEEWADDDEDKLQRRAFIGNVESKTKSKIDSDRLPHQYLQHQRRHNILNNDDASAVATLAPAQSVRAPPSRHRSVNPPTGGSGISTPPRARSLEEWEVEDFILLATVDGDLYASDRKTGAQLWHLEVDQPMVETVHHRLNTSGLDDDHLAVDHYIWAVEPSQDGTLYIWVPGTPEPLLISTGLTMKKLVEELSPLANDNPPVIYTGTKKTTMITLDAATGRVLKWFGAGGSHINENESCLRPDALYDLGNEECSSTGTLTLGRTEYEVAITGKDGRDIAKLKYSEWSPNNFDRDLVSIYRETLDNRYHSSFHDGRVYAFDEEDHPMFTHKFSAPVARVFDVCRPWGVTRDKNPDLLVLPQPVPAPKDSNDDVARKAHVFLNQTDTGSWYALSGRFYPLIVDAPPALTSLPGFWEQERQWHLLSPNQKAGAMVGRHNFNKPSGRGQVYRPSLPGGAQSQAPAEVEHEIAAASEVSDEPLIPIDGAAIVNKVMAVPHSLMDHAVNLIQNPLLILAAITFLLFYRKDLIRWCRSKSRKAAKQLQWSVDDQRSEAGDSTTEVSPEPLEETPAPTTASGDAPPKQDTAHREAPPPPTLPPKEAEPTTAEPPVVADPQTAPAPQPERSDDKADSLTDGDGSSVQKTESENSGEKKKAKSHRGRRGGVKHKKGPKKRETSVSRDDEPPATTVDDAVKNAQRLGNSPKLEPDVVTVTNDMQSVTGPVIKLGNIEVDTEDQLGTGSNGTLVFAGKFDGREVAVKRMLIQFYDIASQETRLLRESDDHPNVIRYYAQEFRDGFLYIALERCAASLADVVEKPSRFSKLAQAGKADLPGVLYQITNGINHLHQLRIVHRDLKPQNILVNMDKNERPRLLVSDFGLCKKLEGGQSSFGATTGRAAGTSGWRAPELLVDDDRELTEASINSGSGTILNGDMTSGRRATRSIDIFSLGLVFFYVLTNGQHPFDCGDRYMREVNIRKGNYNLTPLDVLGDFAAEAKDLVSSMLNDDPKQRPNTKEVMAHPFFWSAKKRLAFLCDVSDYFEKEIRDPPSPHLQELEAHASEVISGDFLKKLPPLFVESLGKQRKYTGTRLLDLLRALRNKKNHYDDMTDSLKRSVGPLPEGYLAFWTFRFPELLLACWNIVWDVGWDQTDRFREYYEPANL</sequence>
<dbReference type="GO" id="GO:0036498">
    <property type="term" value="P:IRE1-mediated unfolded protein response"/>
    <property type="evidence" value="ECO:0007669"/>
    <property type="project" value="TreeGrafter"/>
</dbReference>
<evidence type="ECO:0000256" key="19">
    <source>
        <dbReference type="PROSITE-ProRule" id="PRU10141"/>
    </source>
</evidence>
<feature type="region of interest" description="Disordered" evidence="20">
    <location>
        <begin position="131"/>
        <end position="159"/>
    </location>
</feature>
<evidence type="ECO:0000256" key="8">
    <source>
        <dbReference type="ARBA" id="ARBA00022729"/>
    </source>
</evidence>
<dbReference type="InterPro" id="IPR018391">
    <property type="entry name" value="PQQ_b-propeller_rpt"/>
</dbReference>
<evidence type="ECO:0000313" key="24">
    <source>
        <dbReference type="EMBL" id="KAH6675243.1"/>
    </source>
</evidence>
<evidence type="ECO:0000256" key="4">
    <source>
        <dbReference type="ARBA" id="ARBA00022527"/>
    </source>
</evidence>
<dbReference type="SUPFAM" id="SSF56112">
    <property type="entry name" value="Protein kinase-like (PK-like)"/>
    <property type="match status" value="1"/>
</dbReference>
<feature type="chain" id="PRO_5040399905" description="non-specific serine/threonine protein kinase" evidence="21">
    <location>
        <begin position="36"/>
        <end position="1225"/>
    </location>
</feature>
<dbReference type="GO" id="GO:0051082">
    <property type="term" value="F:unfolded protein binding"/>
    <property type="evidence" value="ECO:0007669"/>
    <property type="project" value="TreeGrafter"/>
</dbReference>
<comment type="caution">
    <text evidence="24">The sequence shown here is derived from an EMBL/GenBank/DDBJ whole genome shotgun (WGS) entry which is preliminary data.</text>
</comment>
<evidence type="ECO:0000256" key="16">
    <source>
        <dbReference type="ARBA" id="ARBA00023180"/>
    </source>
</evidence>
<evidence type="ECO:0000256" key="9">
    <source>
        <dbReference type="ARBA" id="ARBA00022741"/>
    </source>
</evidence>
<keyword evidence="5" id="KW-0808">Transferase</keyword>
<feature type="compositionally biased region" description="Basic residues" evidence="20">
    <location>
        <begin position="719"/>
        <end position="738"/>
    </location>
</feature>
<reference evidence="24" key="1">
    <citation type="journal article" date="2021" name="Nat. Commun.">
        <title>Genetic determinants of endophytism in the Arabidopsis root mycobiome.</title>
        <authorList>
            <person name="Mesny F."/>
            <person name="Miyauchi S."/>
            <person name="Thiergart T."/>
            <person name="Pickel B."/>
            <person name="Atanasova L."/>
            <person name="Karlsson M."/>
            <person name="Huettel B."/>
            <person name="Barry K.W."/>
            <person name="Haridas S."/>
            <person name="Chen C."/>
            <person name="Bauer D."/>
            <person name="Andreopoulos W."/>
            <person name="Pangilinan J."/>
            <person name="LaButti K."/>
            <person name="Riley R."/>
            <person name="Lipzen A."/>
            <person name="Clum A."/>
            <person name="Drula E."/>
            <person name="Henrissat B."/>
            <person name="Kohler A."/>
            <person name="Grigoriev I.V."/>
            <person name="Martin F.M."/>
            <person name="Hacquard S."/>
        </authorList>
    </citation>
    <scope>NUCLEOTIDE SEQUENCE</scope>
    <source>
        <strain evidence="24">MPI-SDFR-AT-0117</strain>
    </source>
</reference>
<keyword evidence="14" id="KW-1133">Transmembrane helix</keyword>
<dbReference type="PROSITE" id="PS51257">
    <property type="entry name" value="PROKAR_LIPOPROTEIN"/>
    <property type="match status" value="1"/>
</dbReference>
<feature type="compositionally biased region" description="Basic and acidic residues" evidence="20">
    <location>
        <begin position="739"/>
        <end position="749"/>
    </location>
</feature>
<dbReference type="InterPro" id="IPR017441">
    <property type="entry name" value="Protein_kinase_ATP_BS"/>
</dbReference>
<keyword evidence="25" id="KW-1185">Reference proteome</keyword>
<keyword evidence="13" id="KW-0460">Magnesium</keyword>
<dbReference type="EC" id="2.7.11.1" evidence="3"/>
<dbReference type="Pfam" id="PF00069">
    <property type="entry name" value="Pkinase"/>
    <property type="match status" value="1"/>
</dbReference>
<dbReference type="GO" id="GO:0006397">
    <property type="term" value="P:mRNA processing"/>
    <property type="evidence" value="ECO:0007669"/>
    <property type="project" value="InterPro"/>
</dbReference>
<feature type="region of interest" description="Disordered" evidence="20">
    <location>
        <begin position="46"/>
        <end position="73"/>
    </location>
</feature>
<comment type="cofactor">
    <cofactor evidence="1">
        <name>Mg(2+)</name>
        <dbReference type="ChEBI" id="CHEBI:18420"/>
    </cofactor>
</comment>
<evidence type="ECO:0000256" key="18">
    <source>
        <dbReference type="ARBA" id="ARBA00048977"/>
    </source>
</evidence>
<dbReference type="CDD" id="cd09769">
    <property type="entry name" value="Luminal_IRE1"/>
    <property type="match status" value="1"/>
</dbReference>
<keyword evidence="11" id="KW-0378">Hydrolase</keyword>
<dbReference type="InterPro" id="IPR038357">
    <property type="entry name" value="KEN_sf"/>
</dbReference>
<dbReference type="Pfam" id="PF06479">
    <property type="entry name" value="Ribonuc_2-5A"/>
    <property type="match status" value="1"/>
</dbReference>
<keyword evidence="12 19" id="KW-0067">ATP-binding</keyword>
<dbReference type="InterPro" id="IPR045133">
    <property type="entry name" value="IRE1/2-like"/>
</dbReference>
<dbReference type="GO" id="GO:0046872">
    <property type="term" value="F:metal ion binding"/>
    <property type="evidence" value="ECO:0007669"/>
    <property type="project" value="UniProtKB-KW"/>
</dbReference>
<accession>A0A9P9A830</accession>
<keyword evidence="8 21" id="KW-0732">Signal</keyword>
<dbReference type="Gene3D" id="3.30.200.20">
    <property type="entry name" value="Phosphorylase Kinase, domain 1"/>
    <property type="match status" value="1"/>
</dbReference>
<dbReference type="GO" id="GO:0016787">
    <property type="term" value="F:hydrolase activity"/>
    <property type="evidence" value="ECO:0007669"/>
    <property type="project" value="UniProtKB-KW"/>
</dbReference>
<dbReference type="PROSITE" id="PS51392">
    <property type="entry name" value="KEN"/>
    <property type="match status" value="1"/>
</dbReference>
<evidence type="ECO:0000256" key="17">
    <source>
        <dbReference type="ARBA" id="ARBA00048659"/>
    </source>
</evidence>
<evidence type="ECO:0000259" key="23">
    <source>
        <dbReference type="PROSITE" id="PS51392"/>
    </source>
</evidence>
<evidence type="ECO:0000256" key="2">
    <source>
        <dbReference type="ARBA" id="ARBA00004479"/>
    </source>
</evidence>
<evidence type="ECO:0000256" key="1">
    <source>
        <dbReference type="ARBA" id="ARBA00001946"/>
    </source>
</evidence>
<dbReference type="PANTHER" id="PTHR13954:SF6">
    <property type="entry name" value="NON-SPECIFIC SERINE_THREONINE PROTEIN KINASE"/>
    <property type="match status" value="1"/>
</dbReference>
<feature type="binding site" evidence="19">
    <location>
        <position position="825"/>
    </location>
    <ligand>
        <name>ATP</name>
        <dbReference type="ChEBI" id="CHEBI:30616"/>
    </ligand>
</feature>
<dbReference type="CDD" id="cd10422">
    <property type="entry name" value="RNase_Ire1"/>
    <property type="match status" value="1"/>
</dbReference>
<dbReference type="InterPro" id="IPR000719">
    <property type="entry name" value="Prot_kinase_dom"/>
</dbReference>
<dbReference type="PROSITE" id="PS00108">
    <property type="entry name" value="PROTEIN_KINASE_ST"/>
    <property type="match status" value="1"/>
</dbReference>
<evidence type="ECO:0000256" key="7">
    <source>
        <dbReference type="ARBA" id="ARBA00022723"/>
    </source>
</evidence>
<dbReference type="GO" id="GO:0004674">
    <property type="term" value="F:protein serine/threonine kinase activity"/>
    <property type="evidence" value="ECO:0007669"/>
    <property type="project" value="UniProtKB-KW"/>
</dbReference>
<evidence type="ECO:0000256" key="20">
    <source>
        <dbReference type="SAM" id="MobiDB-lite"/>
    </source>
</evidence>
<dbReference type="Gene3D" id="1.20.1440.180">
    <property type="entry name" value="KEN domain"/>
    <property type="match status" value="1"/>
</dbReference>
<dbReference type="Proteomes" id="UP000770015">
    <property type="component" value="Unassembled WGS sequence"/>
</dbReference>
<proteinExistence type="predicted"/>
<evidence type="ECO:0000256" key="21">
    <source>
        <dbReference type="SAM" id="SignalP"/>
    </source>
</evidence>
<evidence type="ECO:0000256" key="11">
    <source>
        <dbReference type="ARBA" id="ARBA00022801"/>
    </source>
</evidence>
<dbReference type="InterPro" id="IPR011009">
    <property type="entry name" value="Kinase-like_dom_sf"/>
</dbReference>
<dbReference type="EMBL" id="JAGSXJ010000025">
    <property type="protein sequence ID" value="KAH6675243.1"/>
    <property type="molecule type" value="Genomic_DNA"/>
</dbReference>
<evidence type="ECO:0000256" key="14">
    <source>
        <dbReference type="ARBA" id="ARBA00022989"/>
    </source>
</evidence>
<evidence type="ECO:0000256" key="6">
    <source>
        <dbReference type="ARBA" id="ARBA00022692"/>
    </source>
</evidence>
<comment type="catalytic activity">
    <reaction evidence="17">
        <text>L-threonyl-[protein] + ATP = O-phospho-L-threonyl-[protein] + ADP + H(+)</text>
        <dbReference type="Rhea" id="RHEA:46608"/>
        <dbReference type="Rhea" id="RHEA-COMP:11060"/>
        <dbReference type="Rhea" id="RHEA-COMP:11605"/>
        <dbReference type="ChEBI" id="CHEBI:15378"/>
        <dbReference type="ChEBI" id="CHEBI:30013"/>
        <dbReference type="ChEBI" id="CHEBI:30616"/>
        <dbReference type="ChEBI" id="CHEBI:61977"/>
        <dbReference type="ChEBI" id="CHEBI:456216"/>
        <dbReference type="EC" id="2.7.11.1"/>
    </reaction>
    <physiologicalReaction direction="left-to-right" evidence="17">
        <dbReference type="Rhea" id="RHEA:46609"/>
    </physiologicalReaction>
</comment>
<dbReference type="GO" id="GO:0070059">
    <property type="term" value="P:intrinsic apoptotic signaling pathway in response to endoplasmic reticulum stress"/>
    <property type="evidence" value="ECO:0007669"/>
    <property type="project" value="TreeGrafter"/>
</dbReference>
<evidence type="ECO:0000256" key="3">
    <source>
        <dbReference type="ARBA" id="ARBA00012513"/>
    </source>
</evidence>
<dbReference type="Gene3D" id="2.130.10.10">
    <property type="entry name" value="YVTN repeat-like/Quinoprotein amine dehydrogenase"/>
    <property type="match status" value="1"/>
</dbReference>
<evidence type="ECO:0000256" key="5">
    <source>
        <dbReference type="ARBA" id="ARBA00022679"/>
    </source>
</evidence>
<organism evidence="24 25">
    <name type="scientific">Plectosphaerella plurivora</name>
    <dbReference type="NCBI Taxonomy" id="936078"/>
    <lineage>
        <taxon>Eukaryota</taxon>
        <taxon>Fungi</taxon>
        <taxon>Dikarya</taxon>
        <taxon>Ascomycota</taxon>
        <taxon>Pezizomycotina</taxon>
        <taxon>Sordariomycetes</taxon>
        <taxon>Hypocreomycetidae</taxon>
        <taxon>Glomerellales</taxon>
        <taxon>Plectosphaerellaceae</taxon>
        <taxon>Plectosphaerella</taxon>
    </lineage>
</organism>
<dbReference type="AlphaFoldDB" id="A0A9P9A830"/>
<dbReference type="OrthoDB" id="63989at2759"/>
<dbReference type="PANTHER" id="PTHR13954">
    <property type="entry name" value="IRE1-RELATED"/>
    <property type="match status" value="1"/>
</dbReference>
<keyword evidence="6" id="KW-0812">Transmembrane</keyword>
<keyword evidence="10 24" id="KW-0418">Kinase</keyword>
<protein>
    <recommendedName>
        <fullName evidence="3">non-specific serine/threonine protein kinase</fullName>
        <ecNumber evidence="3">2.7.11.1</ecNumber>
    </recommendedName>
</protein>